<organism evidence="2 3">
    <name type="scientific">Microlunatus kandeliicorticis</name>
    <dbReference type="NCBI Taxonomy" id="1759536"/>
    <lineage>
        <taxon>Bacteria</taxon>
        <taxon>Bacillati</taxon>
        <taxon>Actinomycetota</taxon>
        <taxon>Actinomycetes</taxon>
        <taxon>Propionibacteriales</taxon>
        <taxon>Propionibacteriaceae</taxon>
        <taxon>Microlunatus</taxon>
    </lineage>
</organism>
<feature type="transmembrane region" description="Helical" evidence="1">
    <location>
        <begin position="118"/>
        <end position="137"/>
    </location>
</feature>
<feature type="transmembrane region" description="Helical" evidence="1">
    <location>
        <begin position="21"/>
        <end position="46"/>
    </location>
</feature>
<dbReference type="Proteomes" id="UP000523079">
    <property type="component" value="Unassembled WGS sequence"/>
</dbReference>
<dbReference type="InterPro" id="IPR010390">
    <property type="entry name" value="ABC-2_transporter-like"/>
</dbReference>
<name>A0A7W3INQ6_9ACTN</name>
<protein>
    <submittedName>
        <fullName evidence="2">ABC-2 type transport system permease protein</fullName>
    </submittedName>
</protein>
<comment type="caution">
    <text evidence="2">The sequence shown here is derived from an EMBL/GenBank/DDBJ whole genome shotgun (WGS) entry which is preliminary data.</text>
</comment>
<keyword evidence="1" id="KW-0812">Transmembrane</keyword>
<dbReference type="AlphaFoldDB" id="A0A7W3INQ6"/>
<evidence type="ECO:0000313" key="2">
    <source>
        <dbReference type="EMBL" id="MBA8792427.1"/>
    </source>
</evidence>
<keyword evidence="1" id="KW-0472">Membrane</keyword>
<dbReference type="EMBL" id="JACGWT010000001">
    <property type="protein sequence ID" value="MBA8792427.1"/>
    <property type="molecule type" value="Genomic_DNA"/>
</dbReference>
<feature type="transmembrane region" description="Helical" evidence="1">
    <location>
        <begin position="143"/>
        <end position="165"/>
    </location>
</feature>
<dbReference type="PANTHER" id="PTHR36832:SF2">
    <property type="entry name" value="INTEGRAL MEMBRANE PROTEIN"/>
    <property type="match status" value="1"/>
</dbReference>
<keyword evidence="3" id="KW-1185">Reference proteome</keyword>
<accession>A0A7W3INQ6</accession>
<reference evidence="2 3" key="1">
    <citation type="submission" date="2020-07" db="EMBL/GenBank/DDBJ databases">
        <title>Sequencing the genomes of 1000 actinobacteria strains.</title>
        <authorList>
            <person name="Klenk H.-P."/>
        </authorList>
    </citation>
    <scope>NUCLEOTIDE SEQUENCE [LARGE SCALE GENOMIC DNA]</scope>
    <source>
        <strain evidence="2 3">DSM 100723</strain>
    </source>
</reference>
<sequence>MTVRRYLLLMSAEFRRQSTYRLALVAGIFTNTVFGFLRISALFAAVRGGGGSIGGYDLAQAASYVWLGQAFMAPVYMFLWQDVAVRVRSGEIVSDLARPIDLQASYWARDLGRAGLQFLTRGVPILALGGLLVGLSLPTSPWSYPLGLLSLLLGISISFVCRFGMNLIAFWTVDARGFLILYGFVMNVLSGFYLPVAIFPDWLQVVAHASPFPAMFQSPIDVVSGRVVDLAALRTVGIQLAWLTGLLVLTRVVFVRGRRRLEVQGG</sequence>
<feature type="transmembrane region" description="Helical" evidence="1">
    <location>
        <begin position="177"/>
        <end position="198"/>
    </location>
</feature>
<dbReference type="Pfam" id="PF06182">
    <property type="entry name" value="ABC2_membrane_6"/>
    <property type="match status" value="1"/>
</dbReference>
<gene>
    <name evidence="2" type="ORF">FHX74_000021</name>
</gene>
<keyword evidence="1" id="KW-1133">Transmembrane helix</keyword>
<evidence type="ECO:0000256" key="1">
    <source>
        <dbReference type="SAM" id="Phobius"/>
    </source>
</evidence>
<evidence type="ECO:0000313" key="3">
    <source>
        <dbReference type="Proteomes" id="UP000523079"/>
    </source>
</evidence>
<proteinExistence type="predicted"/>
<dbReference type="PANTHER" id="PTHR36832">
    <property type="entry name" value="SLR1174 PROTEIN-RELATED"/>
    <property type="match status" value="1"/>
</dbReference>
<feature type="transmembrane region" description="Helical" evidence="1">
    <location>
        <begin position="236"/>
        <end position="254"/>
    </location>
</feature>
<feature type="transmembrane region" description="Helical" evidence="1">
    <location>
        <begin position="58"/>
        <end position="79"/>
    </location>
</feature>